<accession>A0A9P5TC12</accession>
<reference evidence="12" key="1">
    <citation type="submission" date="2019-10" db="EMBL/GenBank/DDBJ databases">
        <authorList>
            <consortium name="DOE Joint Genome Institute"/>
            <person name="Kuo A."/>
            <person name="Miyauchi S."/>
            <person name="Kiss E."/>
            <person name="Drula E."/>
            <person name="Kohler A."/>
            <person name="Sanchez-Garcia M."/>
            <person name="Andreopoulos B."/>
            <person name="Barry K.W."/>
            <person name="Bonito G."/>
            <person name="Buee M."/>
            <person name="Carver A."/>
            <person name="Chen C."/>
            <person name="Cichocki N."/>
            <person name="Clum A."/>
            <person name="Culley D."/>
            <person name="Crous P.W."/>
            <person name="Fauchery L."/>
            <person name="Girlanda M."/>
            <person name="Hayes R."/>
            <person name="Keri Z."/>
            <person name="LaButti K."/>
            <person name="Lipzen A."/>
            <person name="Lombard V."/>
            <person name="Magnuson J."/>
            <person name="Maillard F."/>
            <person name="Morin E."/>
            <person name="Murat C."/>
            <person name="Nolan M."/>
            <person name="Ohm R."/>
            <person name="Pangilinan J."/>
            <person name="Pereira M."/>
            <person name="Perotto S."/>
            <person name="Peter M."/>
            <person name="Riley R."/>
            <person name="Sitrit Y."/>
            <person name="Stielow B."/>
            <person name="Szollosi G."/>
            <person name="Zifcakova L."/>
            <person name="Stursova M."/>
            <person name="Spatafora J.W."/>
            <person name="Tedersoo L."/>
            <person name="Vaario L.-M."/>
            <person name="Yamada A."/>
            <person name="Yan M."/>
            <person name="Wang P."/>
            <person name="Xu J."/>
            <person name="Bruns T."/>
            <person name="Baldrian P."/>
            <person name="Vilgalys R."/>
            <person name="Henrissat B."/>
            <person name="Grigoriev I.V."/>
            <person name="Hibbett D."/>
            <person name="Nagy L.G."/>
            <person name="Martin F.M."/>
        </authorList>
    </citation>
    <scope>NUCLEOTIDE SEQUENCE</scope>
    <source>
        <strain evidence="12">Prilba</strain>
    </source>
</reference>
<gene>
    <name evidence="12" type="ORF">DFH94DRAFT_331247</name>
</gene>
<evidence type="ECO:0000256" key="3">
    <source>
        <dbReference type="ARBA" id="ARBA00010617"/>
    </source>
</evidence>
<comment type="similarity">
    <text evidence="3 10">Belongs to the cytochrome P450 family.</text>
</comment>
<dbReference type="InterPro" id="IPR036396">
    <property type="entry name" value="Cyt_P450_sf"/>
</dbReference>
<keyword evidence="4 9" id="KW-0349">Heme</keyword>
<evidence type="ECO:0000256" key="9">
    <source>
        <dbReference type="PIRSR" id="PIRSR602401-1"/>
    </source>
</evidence>
<feature type="transmembrane region" description="Helical" evidence="11">
    <location>
        <begin position="39"/>
        <end position="58"/>
    </location>
</feature>
<dbReference type="InterPro" id="IPR002401">
    <property type="entry name" value="Cyt_P450_E_grp-I"/>
</dbReference>
<dbReference type="InterPro" id="IPR001128">
    <property type="entry name" value="Cyt_P450"/>
</dbReference>
<reference evidence="12" key="2">
    <citation type="journal article" date="2020" name="Nat. Commun.">
        <title>Large-scale genome sequencing of mycorrhizal fungi provides insights into the early evolution of symbiotic traits.</title>
        <authorList>
            <person name="Miyauchi S."/>
            <person name="Kiss E."/>
            <person name="Kuo A."/>
            <person name="Drula E."/>
            <person name="Kohler A."/>
            <person name="Sanchez-Garcia M."/>
            <person name="Morin E."/>
            <person name="Andreopoulos B."/>
            <person name="Barry K.W."/>
            <person name="Bonito G."/>
            <person name="Buee M."/>
            <person name="Carver A."/>
            <person name="Chen C."/>
            <person name="Cichocki N."/>
            <person name="Clum A."/>
            <person name="Culley D."/>
            <person name="Crous P.W."/>
            <person name="Fauchery L."/>
            <person name="Girlanda M."/>
            <person name="Hayes R.D."/>
            <person name="Keri Z."/>
            <person name="LaButti K."/>
            <person name="Lipzen A."/>
            <person name="Lombard V."/>
            <person name="Magnuson J."/>
            <person name="Maillard F."/>
            <person name="Murat C."/>
            <person name="Nolan M."/>
            <person name="Ohm R.A."/>
            <person name="Pangilinan J."/>
            <person name="Pereira M.F."/>
            <person name="Perotto S."/>
            <person name="Peter M."/>
            <person name="Pfister S."/>
            <person name="Riley R."/>
            <person name="Sitrit Y."/>
            <person name="Stielow J.B."/>
            <person name="Szollosi G."/>
            <person name="Zifcakova L."/>
            <person name="Stursova M."/>
            <person name="Spatafora J.W."/>
            <person name="Tedersoo L."/>
            <person name="Vaario L.M."/>
            <person name="Yamada A."/>
            <person name="Yan M."/>
            <person name="Wang P."/>
            <person name="Xu J."/>
            <person name="Bruns T."/>
            <person name="Baldrian P."/>
            <person name="Vilgalys R."/>
            <person name="Dunand C."/>
            <person name="Henrissat B."/>
            <person name="Grigoriev I.V."/>
            <person name="Hibbett D."/>
            <person name="Nagy L.G."/>
            <person name="Martin F.M."/>
        </authorList>
    </citation>
    <scope>NUCLEOTIDE SEQUENCE</scope>
    <source>
        <strain evidence="12">Prilba</strain>
    </source>
</reference>
<dbReference type="PANTHER" id="PTHR46300:SF7">
    <property type="entry name" value="P450, PUTATIVE (EUROFUNG)-RELATED"/>
    <property type="match status" value="1"/>
</dbReference>
<dbReference type="GO" id="GO:0004497">
    <property type="term" value="F:monooxygenase activity"/>
    <property type="evidence" value="ECO:0007669"/>
    <property type="project" value="UniProtKB-KW"/>
</dbReference>
<feature type="binding site" description="axial binding residue" evidence="9">
    <location>
        <position position="494"/>
    </location>
    <ligand>
        <name>heme</name>
        <dbReference type="ChEBI" id="CHEBI:30413"/>
    </ligand>
    <ligandPart>
        <name>Fe</name>
        <dbReference type="ChEBI" id="CHEBI:18248"/>
    </ligandPart>
</feature>
<dbReference type="Proteomes" id="UP000759537">
    <property type="component" value="Unassembled WGS sequence"/>
</dbReference>
<proteinExistence type="inferred from homology"/>
<keyword evidence="11" id="KW-0812">Transmembrane</keyword>
<evidence type="ECO:0000256" key="7">
    <source>
        <dbReference type="ARBA" id="ARBA00023004"/>
    </source>
</evidence>
<comment type="caution">
    <text evidence="12">The sequence shown here is derived from an EMBL/GenBank/DDBJ whole genome shotgun (WGS) entry which is preliminary data.</text>
</comment>
<comment type="pathway">
    <text evidence="2">Secondary metabolite biosynthesis.</text>
</comment>
<evidence type="ECO:0000256" key="8">
    <source>
        <dbReference type="ARBA" id="ARBA00023033"/>
    </source>
</evidence>
<organism evidence="12 13">
    <name type="scientific">Russula ochroleuca</name>
    <dbReference type="NCBI Taxonomy" id="152965"/>
    <lineage>
        <taxon>Eukaryota</taxon>
        <taxon>Fungi</taxon>
        <taxon>Dikarya</taxon>
        <taxon>Basidiomycota</taxon>
        <taxon>Agaricomycotina</taxon>
        <taxon>Agaricomycetes</taxon>
        <taxon>Russulales</taxon>
        <taxon>Russulaceae</taxon>
        <taxon>Russula</taxon>
    </lineage>
</organism>
<dbReference type="Gene3D" id="1.10.630.10">
    <property type="entry name" value="Cytochrome P450"/>
    <property type="match status" value="1"/>
</dbReference>
<dbReference type="InterPro" id="IPR017972">
    <property type="entry name" value="Cyt_P450_CS"/>
</dbReference>
<dbReference type="GO" id="GO:0020037">
    <property type="term" value="F:heme binding"/>
    <property type="evidence" value="ECO:0007669"/>
    <property type="project" value="InterPro"/>
</dbReference>
<keyword evidence="13" id="KW-1185">Reference proteome</keyword>
<evidence type="ECO:0000313" key="12">
    <source>
        <dbReference type="EMBL" id="KAF8483920.1"/>
    </source>
</evidence>
<keyword evidence="5 9" id="KW-0479">Metal-binding</keyword>
<dbReference type="OrthoDB" id="2789670at2759"/>
<protein>
    <submittedName>
        <fullName evidence="12">Cytochrome P450</fullName>
    </submittedName>
</protein>
<dbReference type="GO" id="GO:0005506">
    <property type="term" value="F:iron ion binding"/>
    <property type="evidence" value="ECO:0007669"/>
    <property type="project" value="InterPro"/>
</dbReference>
<keyword evidence="8 10" id="KW-0503">Monooxygenase</keyword>
<evidence type="ECO:0000256" key="6">
    <source>
        <dbReference type="ARBA" id="ARBA00023002"/>
    </source>
</evidence>
<keyword evidence="11" id="KW-1133">Transmembrane helix</keyword>
<evidence type="ECO:0000256" key="1">
    <source>
        <dbReference type="ARBA" id="ARBA00001971"/>
    </source>
</evidence>
<evidence type="ECO:0000256" key="11">
    <source>
        <dbReference type="SAM" id="Phobius"/>
    </source>
</evidence>
<evidence type="ECO:0000256" key="4">
    <source>
        <dbReference type="ARBA" id="ARBA00022617"/>
    </source>
</evidence>
<dbReference type="PRINTS" id="PR00463">
    <property type="entry name" value="EP450I"/>
</dbReference>
<dbReference type="GO" id="GO:0016705">
    <property type="term" value="F:oxidoreductase activity, acting on paired donors, with incorporation or reduction of molecular oxygen"/>
    <property type="evidence" value="ECO:0007669"/>
    <property type="project" value="InterPro"/>
</dbReference>
<dbReference type="SUPFAM" id="SSF48264">
    <property type="entry name" value="Cytochrome P450"/>
    <property type="match status" value="1"/>
</dbReference>
<dbReference type="AlphaFoldDB" id="A0A9P5TC12"/>
<comment type="cofactor">
    <cofactor evidence="1 9">
        <name>heme</name>
        <dbReference type="ChEBI" id="CHEBI:30413"/>
    </cofactor>
</comment>
<dbReference type="Pfam" id="PF00067">
    <property type="entry name" value="p450"/>
    <property type="match status" value="1"/>
</dbReference>
<keyword evidence="7 9" id="KW-0408">Iron</keyword>
<sequence>MNRLGHCLVGNCSLWEIAAKNSRILWCLLSFPTQAARPMYPLINALAFLFFVYLLVAFRDYKRRRGLPYPPGPSSWPIIGNLLDVPKDTPWTVYADMSKKYGDLFCLRVFNQVVIVLCSSSAIKDLLEKRAQTCSERPTLPILEMMELDWFVPSVGMCESWREGRKILDRSLRPGAAMLYRQMMQEKTRWFLTQLFANPKEFHHHIELFQGKLIMSLTYGYDLKDGDDFMAAPIQATEIMSRLILPGAALVNQLPFLRHIHSWVPFLSYERLMRMGRVLSEKLKNAPIDFVKDAMRNGTAVQSLASEHLQGLETFVGSERQTQEEIIKKTLGSIYIGEVLYYGPNIWHLQGLFLAGADTTVSSMYSFFLALVLFPQVQRRAQAEIDAVIGRDRLPTFDDRPRLPYIDALCKELMRWQMVGPVGFPHSSSKDDVYRGFFIPKGSVIIANAWAILHDPETYPDPEEFKPERFLDEDGTVRDDPTLSLVFGVGKRICPGRHVVDATLFIVTSSVLSAFNVTKARDENGNEIPVKAMATVLSGIVVHPAKFACSIVPRDKVAEDLILENTVS</sequence>
<evidence type="ECO:0000256" key="2">
    <source>
        <dbReference type="ARBA" id="ARBA00005179"/>
    </source>
</evidence>
<dbReference type="InterPro" id="IPR050364">
    <property type="entry name" value="Cytochrome_P450_fung"/>
</dbReference>
<keyword evidence="6 10" id="KW-0560">Oxidoreductase</keyword>
<evidence type="ECO:0000313" key="13">
    <source>
        <dbReference type="Proteomes" id="UP000759537"/>
    </source>
</evidence>
<dbReference type="PROSITE" id="PS00086">
    <property type="entry name" value="CYTOCHROME_P450"/>
    <property type="match status" value="1"/>
</dbReference>
<dbReference type="EMBL" id="WHVB01000004">
    <property type="protein sequence ID" value="KAF8483920.1"/>
    <property type="molecule type" value="Genomic_DNA"/>
</dbReference>
<evidence type="ECO:0000256" key="10">
    <source>
        <dbReference type="RuleBase" id="RU000461"/>
    </source>
</evidence>
<name>A0A9P5TC12_9AGAM</name>
<evidence type="ECO:0000256" key="5">
    <source>
        <dbReference type="ARBA" id="ARBA00022723"/>
    </source>
</evidence>
<dbReference type="CDD" id="cd11065">
    <property type="entry name" value="CYP64-like"/>
    <property type="match status" value="1"/>
</dbReference>
<keyword evidence="11" id="KW-0472">Membrane</keyword>
<dbReference type="PANTHER" id="PTHR46300">
    <property type="entry name" value="P450, PUTATIVE (EUROFUNG)-RELATED-RELATED"/>
    <property type="match status" value="1"/>
</dbReference>